<evidence type="ECO:0000256" key="2">
    <source>
        <dbReference type="ARBA" id="ARBA00022764"/>
    </source>
</evidence>
<dbReference type="Pfam" id="PF06411">
    <property type="entry name" value="HdeA"/>
    <property type="match status" value="1"/>
</dbReference>
<keyword evidence="1" id="KW-0732">Signal</keyword>
<evidence type="ECO:0000313" key="5">
    <source>
        <dbReference type="Proteomes" id="UP000078476"/>
    </source>
</evidence>
<evidence type="ECO:0000256" key="3">
    <source>
        <dbReference type="ARBA" id="ARBA00023186"/>
    </source>
</evidence>
<dbReference type="SUPFAM" id="SSF47752">
    <property type="entry name" value="Protein HNS-dependent expression A, HdeA"/>
    <property type="match status" value="1"/>
</dbReference>
<gene>
    <name evidence="4" type="ORF">A1359_00185</name>
</gene>
<comment type="caution">
    <text evidence="4">The sequence shown here is derived from an EMBL/GenBank/DDBJ whole genome shotgun (WGS) entry which is preliminary data.</text>
</comment>
<dbReference type="EMBL" id="LUUI01000091">
    <property type="protein sequence ID" value="OAI17012.1"/>
    <property type="molecule type" value="Genomic_DNA"/>
</dbReference>
<reference evidence="4 5" key="1">
    <citation type="submission" date="2016-03" db="EMBL/GenBank/DDBJ databases">
        <authorList>
            <person name="Ploux O."/>
        </authorList>
    </citation>
    <scope>NUCLEOTIDE SEQUENCE [LARGE SCALE GENOMIC DNA]</scope>
    <source>
        <strain evidence="4 5">R-45370</strain>
    </source>
</reference>
<keyword evidence="3" id="KW-0143">Chaperone</keyword>
<dbReference type="Proteomes" id="UP000078476">
    <property type="component" value="Unassembled WGS sequence"/>
</dbReference>
<dbReference type="InterPro" id="IPR038303">
    <property type="entry name" value="HdeA/HdeB_sf"/>
</dbReference>
<dbReference type="GO" id="GO:0071468">
    <property type="term" value="P:cellular response to acidic pH"/>
    <property type="evidence" value="ECO:0007669"/>
    <property type="project" value="InterPro"/>
</dbReference>
<sequence>MLTSSALVFAAEAAKEEAPKTDSVNQPLGKLTCEDFIGIDDVIKPQYVIAAVAYTKGGVAEDAVIDVVDTDTLVPFLVEECQKAPKESFWAKLKSKLKL</sequence>
<keyword evidence="5" id="KW-1185">Reference proteome</keyword>
<dbReference type="InterPro" id="IPR010486">
    <property type="entry name" value="HNS-dep_expression_A/B"/>
</dbReference>
<evidence type="ECO:0000256" key="1">
    <source>
        <dbReference type="ARBA" id="ARBA00022729"/>
    </source>
</evidence>
<name>A0A177NGM8_9GAMM</name>
<proteinExistence type="predicted"/>
<evidence type="ECO:0008006" key="6">
    <source>
        <dbReference type="Google" id="ProtNLM"/>
    </source>
</evidence>
<dbReference type="STRING" id="980561.A1359_00185"/>
<dbReference type="Gene3D" id="1.10.890.10">
    <property type="entry name" value="HNS-dependent expression A"/>
    <property type="match status" value="1"/>
</dbReference>
<organism evidence="4 5">
    <name type="scientific">Methylomonas lenta</name>
    <dbReference type="NCBI Taxonomy" id="980561"/>
    <lineage>
        <taxon>Bacteria</taxon>
        <taxon>Pseudomonadati</taxon>
        <taxon>Pseudomonadota</taxon>
        <taxon>Gammaproteobacteria</taxon>
        <taxon>Methylococcales</taxon>
        <taxon>Methylococcaceae</taxon>
        <taxon>Methylomonas</taxon>
    </lineage>
</organism>
<protein>
    <recommendedName>
        <fullName evidence="6">Acid stress chaperone HdeA</fullName>
    </recommendedName>
</protein>
<evidence type="ECO:0000313" key="4">
    <source>
        <dbReference type="EMBL" id="OAI17012.1"/>
    </source>
</evidence>
<keyword evidence="2" id="KW-0574">Periplasm</keyword>
<dbReference type="InterPro" id="IPR036831">
    <property type="entry name" value="HdeA_sf"/>
</dbReference>
<accession>A0A177NGM8</accession>
<dbReference type="GO" id="GO:0030288">
    <property type="term" value="C:outer membrane-bounded periplasmic space"/>
    <property type="evidence" value="ECO:0007669"/>
    <property type="project" value="InterPro"/>
</dbReference>
<dbReference type="AlphaFoldDB" id="A0A177NGM8"/>